<keyword evidence="3" id="KW-1185">Reference proteome</keyword>
<comment type="caution">
    <text evidence="2">The sequence shown here is derived from an EMBL/GenBank/DDBJ whole genome shotgun (WGS) entry which is preliminary data.</text>
</comment>
<dbReference type="InterPro" id="IPR002575">
    <property type="entry name" value="Aminoglycoside_PTrfase"/>
</dbReference>
<dbReference type="Proteomes" id="UP000294739">
    <property type="component" value="Unassembled WGS sequence"/>
</dbReference>
<evidence type="ECO:0000313" key="3">
    <source>
        <dbReference type="Proteomes" id="UP000294739"/>
    </source>
</evidence>
<name>A0A4R5DRX5_9ACTN</name>
<dbReference type="OrthoDB" id="115252at2"/>
<organism evidence="2 3">
    <name type="scientific">Jiangella asiatica</name>
    <dbReference type="NCBI Taxonomy" id="2530372"/>
    <lineage>
        <taxon>Bacteria</taxon>
        <taxon>Bacillati</taxon>
        <taxon>Actinomycetota</taxon>
        <taxon>Actinomycetes</taxon>
        <taxon>Jiangellales</taxon>
        <taxon>Jiangellaceae</taxon>
        <taxon>Jiangella</taxon>
    </lineage>
</organism>
<protein>
    <submittedName>
        <fullName evidence="2">Aminoglycoside phosphotransferase family protein</fullName>
    </submittedName>
</protein>
<dbReference type="Gene3D" id="1.20.58.840">
    <property type="match status" value="1"/>
</dbReference>
<dbReference type="Pfam" id="PF01636">
    <property type="entry name" value="APH"/>
    <property type="match status" value="1"/>
</dbReference>
<gene>
    <name evidence="2" type="ORF">E1269_02505</name>
</gene>
<dbReference type="AlphaFoldDB" id="A0A4R5DRX5"/>
<sequence length="342" mass="36706">MAGPDGVRLGSRGCPTDKRLRSWVRDDFGVELTALGRVDGGADTTAAVWRGATADGSRYAVKWSGGGSPAGLRVSSRLAELGVPGVAAPVRTRSGGLWTEREGRRLSLLPWVSDTDGLDGRMAREQWQAFGSLLARVHGVVLPDRRLGDLPAEGPSPTAVASAIREVGRRLDTVDAGDDDLVLELVAAWRSGMELVTSLLARTASLARTLRDRPRPPAVVCHTDAHLGNVLVGAAGRVWLIDWDDAALAPRERDLMFAVGGLPGFAPVGRREQEWFFAGYGPADVDRTRLAYYRCVRALDDIAQLAAEVLDPDGDDRERARWLRYARGELDGAGLAGLALAE</sequence>
<feature type="domain" description="Aminoglycoside phosphotransferase" evidence="1">
    <location>
        <begin position="49"/>
        <end position="288"/>
    </location>
</feature>
<dbReference type="InterPro" id="IPR011009">
    <property type="entry name" value="Kinase-like_dom_sf"/>
</dbReference>
<dbReference type="Gene3D" id="1.10.510.10">
    <property type="entry name" value="Transferase(Phosphotransferase) domain 1"/>
    <property type="match status" value="1"/>
</dbReference>
<dbReference type="GO" id="GO:0016740">
    <property type="term" value="F:transferase activity"/>
    <property type="evidence" value="ECO:0007669"/>
    <property type="project" value="UniProtKB-KW"/>
</dbReference>
<dbReference type="EMBL" id="SMKZ01000002">
    <property type="protein sequence ID" value="TDE15000.1"/>
    <property type="molecule type" value="Genomic_DNA"/>
</dbReference>
<dbReference type="RefSeq" id="WP_131890729.1">
    <property type="nucleotide sequence ID" value="NZ_SMKZ01000002.1"/>
</dbReference>
<accession>A0A4R5DRX5</accession>
<evidence type="ECO:0000313" key="2">
    <source>
        <dbReference type="EMBL" id="TDE15000.1"/>
    </source>
</evidence>
<dbReference type="Gene3D" id="3.30.200.20">
    <property type="entry name" value="Phosphorylase Kinase, domain 1"/>
    <property type="match status" value="1"/>
</dbReference>
<evidence type="ECO:0000259" key="1">
    <source>
        <dbReference type="Pfam" id="PF01636"/>
    </source>
</evidence>
<dbReference type="InParanoid" id="A0A4R5DRX5"/>
<keyword evidence="2" id="KW-0808">Transferase</keyword>
<dbReference type="SUPFAM" id="SSF56112">
    <property type="entry name" value="Protein kinase-like (PK-like)"/>
    <property type="match status" value="1"/>
</dbReference>
<proteinExistence type="predicted"/>
<reference evidence="2 3" key="1">
    <citation type="submission" date="2019-03" db="EMBL/GenBank/DDBJ databases">
        <title>Draft genome sequences of novel Actinobacteria.</title>
        <authorList>
            <person name="Sahin N."/>
            <person name="Ay H."/>
            <person name="Saygin H."/>
        </authorList>
    </citation>
    <scope>NUCLEOTIDE SEQUENCE [LARGE SCALE GENOMIC DNA]</scope>
    <source>
        <strain evidence="2 3">5K138</strain>
    </source>
</reference>